<name>A0A6J5MLB7_9CAUD</name>
<dbReference type="Gene3D" id="3.30.420.240">
    <property type="match status" value="1"/>
</dbReference>
<evidence type="ECO:0000313" key="1">
    <source>
        <dbReference type="EMBL" id="CAB4147594.1"/>
    </source>
</evidence>
<organism evidence="1">
    <name type="scientific">uncultured Caudovirales phage</name>
    <dbReference type="NCBI Taxonomy" id="2100421"/>
    <lineage>
        <taxon>Viruses</taxon>
        <taxon>Duplodnaviria</taxon>
        <taxon>Heunggongvirae</taxon>
        <taxon>Uroviricota</taxon>
        <taxon>Caudoviricetes</taxon>
        <taxon>Peduoviridae</taxon>
        <taxon>Maltschvirus</taxon>
        <taxon>Maltschvirus maltsch</taxon>
    </lineage>
</organism>
<dbReference type="InterPro" id="IPR027417">
    <property type="entry name" value="P-loop_NTPase"/>
</dbReference>
<dbReference type="EMBL" id="LR796475">
    <property type="protein sequence ID" value="CAB4147594.1"/>
    <property type="molecule type" value="Genomic_DNA"/>
</dbReference>
<gene>
    <name evidence="1" type="ORF">UFOVP505_38</name>
</gene>
<sequence>MAYRSQADELFYGGAGGGGKTDLILGLAATSHQRSLILRRTFPNVRGVIDRSLEILKRAMDRYNESLHIWRTADARHIEFGAMQHEKTKENYRGRPYDFYGYDEITEFTESQFRFVSAWNRTAVPGQRTRIVAAGNPPSNQSGRWVLEYWGAWLDDKHPHPAKPGELRWYARIDDKDVETPGPAPITHKGETIRPRSRTFIPALLKDNPFLRDTGYAAILQGLPEPLRSQMLFGDFRAASPADPQQVIPTEWVQLAMRRAPPDKVGAITAIGVDVARGGRDKTCISPLRGTVFDPLVRIPGKDTPTGSESATPVMAIYQANLEATKEKADVNVDVIGVGASTYDALRDLGILARGVNNGAGSEETDRTGKFKFRNIRAASWWALREALDPERGANLVLPDDRELLADLCSPRWDAHGGRIQVEDKDEVKKRLGRSPDSGDAVVLAWYRTGTGKVEFGPNLWD</sequence>
<reference evidence="1" key="1">
    <citation type="submission" date="2020-04" db="EMBL/GenBank/DDBJ databases">
        <authorList>
            <person name="Chiriac C."/>
            <person name="Salcher M."/>
            <person name="Ghai R."/>
            <person name="Kavagutti S V."/>
        </authorList>
    </citation>
    <scope>NUCLEOTIDE SEQUENCE</scope>
</reference>
<accession>A0A6J5MLB7</accession>
<protein>
    <submittedName>
        <fullName evidence="1">Terminase-like family</fullName>
    </submittedName>
</protein>
<dbReference type="Gene3D" id="3.40.50.300">
    <property type="entry name" value="P-loop containing nucleotide triphosphate hydrolases"/>
    <property type="match status" value="1"/>
</dbReference>
<proteinExistence type="predicted"/>